<dbReference type="EMBL" id="CM045871">
    <property type="protein sequence ID" value="KAI7951418.1"/>
    <property type="molecule type" value="Genomic_DNA"/>
</dbReference>
<sequence length="184" mass="21152">MIKQDILDPEGMEARLRRTFICRVYQVQGPHHIWAADGHDKLKKYKICVLGPGRYLGCLCIRPITIHVMLPTYFLRLALEIGGTPHKVTTDFGTETVQMGAYQMWLSSRYAGITIEEAETQMHFTKSTLNQKIEGLWSQMMKQHNWSVIAIIKEEIHWGGYQAADQVQKYAKTSTSYWLSVTDS</sequence>
<comment type="caution">
    <text evidence="1">The sequence shown here is derived from an EMBL/GenBank/DDBJ whole genome shotgun (WGS) entry which is preliminary data.</text>
</comment>
<organism evidence="1 2">
    <name type="scientific">Puccinia striiformis f. sp. tritici</name>
    <dbReference type="NCBI Taxonomy" id="168172"/>
    <lineage>
        <taxon>Eukaryota</taxon>
        <taxon>Fungi</taxon>
        <taxon>Dikarya</taxon>
        <taxon>Basidiomycota</taxon>
        <taxon>Pucciniomycotina</taxon>
        <taxon>Pucciniomycetes</taxon>
        <taxon>Pucciniales</taxon>
        <taxon>Pucciniaceae</taxon>
        <taxon>Puccinia</taxon>
    </lineage>
</organism>
<evidence type="ECO:0000313" key="2">
    <source>
        <dbReference type="Proteomes" id="UP001060170"/>
    </source>
</evidence>
<name>A0ACC0EEQ4_9BASI</name>
<dbReference type="Proteomes" id="UP001060170">
    <property type="component" value="Chromosome 7"/>
</dbReference>
<reference evidence="2" key="2">
    <citation type="journal article" date="2018" name="Mol. Plant Microbe Interact.">
        <title>Genome sequence resources for the wheat stripe rust pathogen (Puccinia striiformis f. sp. tritici) and the barley stripe rust pathogen (Puccinia striiformis f. sp. hordei).</title>
        <authorList>
            <person name="Xia C."/>
            <person name="Wang M."/>
            <person name="Yin C."/>
            <person name="Cornejo O.E."/>
            <person name="Hulbert S.H."/>
            <person name="Chen X."/>
        </authorList>
    </citation>
    <scope>NUCLEOTIDE SEQUENCE [LARGE SCALE GENOMIC DNA]</scope>
    <source>
        <strain evidence="2">93-210</strain>
    </source>
</reference>
<proteinExistence type="predicted"/>
<evidence type="ECO:0000313" key="1">
    <source>
        <dbReference type="EMBL" id="KAI7951418.1"/>
    </source>
</evidence>
<keyword evidence="2" id="KW-1185">Reference proteome</keyword>
<reference evidence="2" key="1">
    <citation type="journal article" date="2018" name="BMC Genomics">
        <title>Genomic insights into host adaptation between the wheat stripe rust pathogen (Puccinia striiformis f. sp. tritici) and the barley stripe rust pathogen (Puccinia striiformis f. sp. hordei).</title>
        <authorList>
            <person name="Xia C."/>
            <person name="Wang M."/>
            <person name="Yin C."/>
            <person name="Cornejo O.E."/>
            <person name="Hulbert S.H."/>
            <person name="Chen X."/>
        </authorList>
    </citation>
    <scope>NUCLEOTIDE SEQUENCE [LARGE SCALE GENOMIC DNA]</scope>
    <source>
        <strain evidence="2">93-210</strain>
    </source>
</reference>
<gene>
    <name evidence="1" type="ORF">MJO28_007102</name>
</gene>
<protein>
    <submittedName>
        <fullName evidence="1">Uncharacterized protein</fullName>
    </submittedName>
</protein>
<accession>A0ACC0EEQ4</accession>
<reference evidence="1 2" key="3">
    <citation type="journal article" date="2022" name="Microbiol. Spectr.">
        <title>Folding features and dynamics of 3D genome architecture in plant fungal pathogens.</title>
        <authorList>
            <person name="Xia C."/>
        </authorList>
    </citation>
    <scope>NUCLEOTIDE SEQUENCE [LARGE SCALE GENOMIC DNA]</scope>
    <source>
        <strain evidence="1 2">93-210</strain>
    </source>
</reference>